<accession>A0A0S2FBZ9</accession>
<evidence type="ECO:0000313" key="2">
    <source>
        <dbReference type="Proteomes" id="UP000060787"/>
    </source>
</evidence>
<dbReference type="eggNOG" id="ENOG5032EK9">
    <property type="taxonomic scope" value="Bacteria"/>
</dbReference>
<name>A0A0S2FBZ9_LYSAN</name>
<gene>
    <name evidence="1" type="ORF">LA76x_2920</name>
</gene>
<evidence type="ECO:0000313" key="1">
    <source>
        <dbReference type="EMBL" id="ALN81050.1"/>
    </source>
</evidence>
<dbReference type="EMBL" id="CP011129">
    <property type="protein sequence ID" value="ALN81050.1"/>
    <property type="molecule type" value="Genomic_DNA"/>
</dbReference>
<organism evidence="1 2">
    <name type="scientific">Lysobacter antibioticus</name>
    <dbReference type="NCBI Taxonomy" id="84531"/>
    <lineage>
        <taxon>Bacteria</taxon>
        <taxon>Pseudomonadati</taxon>
        <taxon>Pseudomonadota</taxon>
        <taxon>Gammaproteobacteria</taxon>
        <taxon>Lysobacterales</taxon>
        <taxon>Lysobacteraceae</taxon>
        <taxon>Lysobacter</taxon>
    </lineage>
</organism>
<dbReference type="KEGG" id="lab:LA76x_2920"/>
<keyword evidence="2" id="KW-1185">Reference proteome</keyword>
<dbReference type="Proteomes" id="UP000060787">
    <property type="component" value="Chromosome"/>
</dbReference>
<dbReference type="STRING" id="84531.LA76x_2920"/>
<sequence length="108" mass="12173">MIAERLMRFAAAGANPSVLDQREWQRMLEEKWAAAVQGSWAMSGALWETYYDAWFSVMSGAWTPWSMPSPADWWVRGAQSGERILSAGLAPVARTVSANRRRLARRKG</sequence>
<reference evidence="1 2" key="1">
    <citation type="journal article" date="2015" name="BMC Genomics">
        <title>Comparative genomics and metabolic profiling of the genus Lysobacter.</title>
        <authorList>
            <person name="de Bruijn I."/>
            <person name="Cheng X."/>
            <person name="de Jager V."/>
            <person name="Exposito R.G."/>
            <person name="Watrous J."/>
            <person name="Patel N."/>
            <person name="Postma J."/>
            <person name="Dorrestein P.C."/>
            <person name="Kobayashi D."/>
            <person name="Raaijmakers J.M."/>
        </authorList>
    </citation>
    <scope>NUCLEOTIDE SEQUENCE [LARGE SCALE GENOMIC DNA]</scope>
    <source>
        <strain evidence="1 2">76</strain>
    </source>
</reference>
<dbReference type="AlphaFoldDB" id="A0A0S2FBZ9"/>
<proteinExistence type="predicted"/>
<dbReference type="PATRIC" id="fig|84531.8.peg.2932"/>
<protein>
    <submittedName>
        <fullName evidence="1">Uncharacterized protein</fullName>
    </submittedName>
</protein>